<keyword evidence="4" id="KW-0808">Transferase</keyword>
<dbReference type="EMBL" id="OZ034813">
    <property type="protein sequence ID" value="CAL1357937.1"/>
    <property type="molecule type" value="Genomic_DNA"/>
</dbReference>
<sequence>MIDDEQRAKQKLTVHKQRWSIFSSRRSLSWTASPSSNSNSIRPQTSPVAVVLPTEFLCPISGSLMTDPVIVSSGHTFDRVCLQACHSLGFSPVLTGGVDDNSSFVPDFSNVAIPNLALKSAILNWCNSHSIIPPKPLDYSMAETIVRAKMKHLKKQGSTNLGKNRGVTETGETQFAEQGNPDLVNRAIETGEAAQKTRVSTSSEESIGSSPGSSDSSLPLRIPTRPVCYSSRSASSSSEPDETVLDPVEEALLAKLKSAQVFEIEEALISLRNMTRTKEENSVNLCTPTVLSALRTLISSKYTNVQVNAVASLVNLSLQKQNKVKIVRSGLLPPLIDVLKGGFPEAQDHAAGAIFSLALDDHNKTAIGVLGALPPLLNLLRSGSERTRDDSALALYHLSLIQSNRSKMVRIGSVGVLLGILKSGHMAGRVLLILGNLAFCADGRAAMLDGGGVECLVSRLRGELESESESELDESIEESCVTVLCGLCQGGLRFKGLAKAAGAEEVLATGAERGRREGTREKAKMVLEMLRRKAEEDTAVEEVDWGELLEMETRWDFSGKTR</sequence>
<dbReference type="AlphaFoldDB" id="A0AAV2CNA2"/>
<dbReference type="PROSITE" id="PS51698">
    <property type="entry name" value="U_BOX"/>
    <property type="match status" value="1"/>
</dbReference>
<protein>
    <recommendedName>
        <fullName evidence="3">RING-type E3 ubiquitin transferase</fullName>
        <ecNumber evidence="3">2.3.2.27</ecNumber>
    </recommendedName>
</protein>
<evidence type="ECO:0000256" key="4">
    <source>
        <dbReference type="ARBA" id="ARBA00022679"/>
    </source>
</evidence>
<dbReference type="InterPro" id="IPR011989">
    <property type="entry name" value="ARM-like"/>
</dbReference>
<dbReference type="EC" id="2.3.2.27" evidence="3"/>
<feature type="repeat" description="ARM" evidence="7">
    <location>
        <begin position="289"/>
        <end position="331"/>
    </location>
</feature>
<dbReference type="PANTHER" id="PTHR23315">
    <property type="entry name" value="U BOX DOMAIN-CONTAINING"/>
    <property type="match status" value="1"/>
</dbReference>
<dbReference type="PANTHER" id="PTHR23315:SF339">
    <property type="entry name" value="U-BOX DOMAIN-CONTAINING PROTEIN 40"/>
    <property type="match status" value="1"/>
</dbReference>
<dbReference type="SMART" id="SM00504">
    <property type="entry name" value="Ubox"/>
    <property type="match status" value="1"/>
</dbReference>
<dbReference type="InterPro" id="IPR016024">
    <property type="entry name" value="ARM-type_fold"/>
</dbReference>
<evidence type="ECO:0000259" key="9">
    <source>
        <dbReference type="PROSITE" id="PS51698"/>
    </source>
</evidence>
<keyword evidence="5" id="KW-0677">Repeat</keyword>
<dbReference type="InterPro" id="IPR000225">
    <property type="entry name" value="Armadillo"/>
</dbReference>
<feature type="region of interest" description="Disordered" evidence="8">
    <location>
        <begin position="156"/>
        <end position="222"/>
    </location>
</feature>
<dbReference type="SUPFAM" id="SSF57850">
    <property type="entry name" value="RING/U-box"/>
    <property type="match status" value="1"/>
</dbReference>
<evidence type="ECO:0000256" key="3">
    <source>
        <dbReference type="ARBA" id="ARBA00012483"/>
    </source>
</evidence>
<dbReference type="InterPro" id="IPR013083">
    <property type="entry name" value="Znf_RING/FYVE/PHD"/>
</dbReference>
<evidence type="ECO:0000313" key="11">
    <source>
        <dbReference type="Proteomes" id="UP001497516"/>
    </source>
</evidence>
<dbReference type="Gene3D" id="3.30.40.10">
    <property type="entry name" value="Zinc/RING finger domain, C3HC4 (zinc finger)"/>
    <property type="match status" value="1"/>
</dbReference>
<dbReference type="GO" id="GO:0016567">
    <property type="term" value="P:protein ubiquitination"/>
    <property type="evidence" value="ECO:0007669"/>
    <property type="project" value="InterPro"/>
</dbReference>
<evidence type="ECO:0000256" key="1">
    <source>
        <dbReference type="ARBA" id="ARBA00000900"/>
    </source>
</evidence>
<dbReference type="InterPro" id="IPR003613">
    <property type="entry name" value="Ubox_domain"/>
</dbReference>
<comment type="catalytic activity">
    <reaction evidence="1">
        <text>S-ubiquitinyl-[E2 ubiquitin-conjugating enzyme]-L-cysteine + [acceptor protein]-L-lysine = [E2 ubiquitin-conjugating enzyme]-L-cysteine + N(6)-ubiquitinyl-[acceptor protein]-L-lysine.</text>
        <dbReference type="EC" id="2.3.2.27"/>
    </reaction>
</comment>
<evidence type="ECO:0000313" key="10">
    <source>
        <dbReference type="EMBL" id="CAL1357937.1"/>
    </source>
</evidence>
<feature type="compositionally biased region" description="Low complexity" evidence="8">
    <location>
        <begin position="200"/>
        <end position="217"/>
    </location>
</feature>
<keyword evidence="11" id="KW-1185">Reference proteome</keyword>
<proteinExistence type="predicted"/>
<dbReference type="Pfam" id="PF04564">
    <property type="entry name" value="U-box"/>
    <property type="match status" value="1"/>
</dbReference>
<evidence type="ECO:0000256" key="8">
    <source>
        <dbReference type="SAM" id="MobiDB-lite"/>
    </source>
</evidence>
<evidence type="ECO:0000256" key="2">
    <source>
        <dbReference type="ARBA" id="ARBA00004906"/>
    </source>
</evidence>
<gene>
    <name evidence="10" type="ORF">LTRI10_LOCUS5531</name>
</gene>
<keyword evidence="6" id="KW-0833">Ubl conjugation pathway</keyword>
<reference evidence="10 11" key="1">
    <citation type="submission" date="2024-04" db="EMBL/GenBank/DDBJ databases">
        <authorList>
            <person name="Fracassetti M."/>
        </authorList>
    </citation>
    <scope>NUCLEOTIDE SEQUENCE [LARGE SCALE GENOMIC DNA]</scope>
</reference>
<dbReference type="SMART" id="SM00185">
    <property type="entry name" value="ARM"/>
    <property type="match status" value="3"/>
</dbReference>
<dbReference type="Pfam" id="PF00514">
    <property type="entry name" value="Arm"/>
    <property type="match status" value="2"/>
</dbReference>
<dbReference type="GO" id="GO:0061630">
    <property type="term" value="F:ubiquitin protein ligase activity"/>
    <property type="evidence" value="ECO:0007669"/>
    <property type="project" value="UniProtKB-EC"/>
</dbReference>
<feature type="domain" description="U-box" evidence="9">
    <location>
        <begin position="51"/>
        <end position="132"/>
    </location>
</feature>
<dbReference type="SUPFAM" id="SSF48371">
    <property type="entry name" value="ARM repeat"/>
    <property type="match status" value="1"/>
</dbReference>
<dbReference type="Proteomes" id="UP001497516">
    <property type="component" value="Chromosome 1"/>
</dbReference>
<accession>A0AAV2CNA2</accession>
<feature type="repeat" description="ARM" evidence="7">
    <location>
        <begin position="371"/>
        <end position="413"/>
    </location>
</feature>
<evidence type="ECO:0000256" key="5">
    <source>
        <dbReference type="ARBA" id="ARBA00022737"/>
    </source>
</evidence>
<name>A0AAV2CNA2_9ROSI</name>
<evidence type="ECO:0000256" key="6">
    <source>
        <dbReference type="ARBA" id="ARBA00022786"/>
    </source>
</evidence>
<organism evidence="10 11">
    <name type="scientific">Linum trigynum</name>
    <dbReference type="NCBI Taxonomy" id="586398"/>
    <lineage>
        <taxon>Eukaryota</taxon>
        <taxon>Viridiplantae</taxon>
        <taxon>Streptophyta</taxon>
        <taxon>Embryophyta</taxon>
        <taxon>Tracheophyta</taxon>
        <taxon>Spermatophyta</taxon>
        <taxon>Magnoliopsida</taxon>
        <taxon>eudicotyledons</taxon>
        <taxon>Gunneridae</taxon>
        <taxon>Pentapetalae</taxon>
        <taxon>rosids</taxon>
        <taxon>fabids</taxon>
        <taxon>Malpighiales</taxon>
        <taxon>Linaceae</taxon>
        <taxon>Linum</taxon>
    </lineage>
</organism>
<dbReference type="PROSITE" id="PS50176">
    <property type="entry name" value="ARM_REPEAT"/>
    <property type="match status" value="2"/>
</dbReference>
<evidence type="ECO:0000256" key="7">
    <source>
        <dbReference type="PROSITE-ProRule" id="PRU00259"/>
    </source>
</evidence>
<comment type="pathway">
    <text evidence="2">Protein modification; protein ubiquitination.</text>
</comment>
<dbReference type="Gene3D" id="1.25.10.10">
    <property type="entry name" value="Leucine-rich Repeat Variant"/>
    <property type="match status" value="1"/>
</dbReference>